<dbReference type="InterPro" id="IPR013685">
    <property type="entry name" value="POTRA_FtsQ_type"/>
</dbReference>
<dbReference type="PROSITE" id="PS51779">
    <property type="entry name" value="POTRA"/>
    <property type="match status" value="1"/>
</dbReference>
<evidence type="ECO:0000256" key="6">
    <source>
        <dbReference type="ARBA" id="ARBA00023136"/>
    </source>
</evidence>
<accession>Q0AYQ5</accession>
<reference evidence="11" key="1">
    <citation type="journal article" date="2010" name="Environ. Microbiol.">
        <title>The genome of Syntrophomonas wolfei: new insights into syntrophic metabolism and biohydrogen production.</title>
        <authorList>
            <person name="Sieber J.R."/>
            <person name="Sims D.R."/>
            <person name="Han C."/>
            <person name="Kim E."/>
            <person name="Lykidis A."/>
            <person name="Lapidus A.L."/>
            <person name="McDonnald E."/>
            <person name="Rohlin L."/>
            <person name="Culley D.E."/>
            <person name="Gunsalus R."/>
            <person name="McInerney M.J."/>
        </authorList>
    </citation>
    <scope>NUCLEOTIDE SEQUENCE [LARGE SCALE GENOMIC DNA]</scope>
    <source>
        <strain evidence="11">DSM 2245B / Goettingen</strain>
    </source>
</reference>
<dbReference type="InterPro" id="IPR050487">
    <property type="entry name" value="FtsQ_DivIB"/>
</dbReference>
<evidence type="ECO:0000256" key="5">
    <source>
        <dbReference type="ARBA" id="ARBA00022989"/>
    </source>
</evidence>
<evidence type="ECO:0000256" key="8">
    <source>
        <dbReference type="SAM" id="Phobius"/>
    </source>
</evidence>
<dbReference type="Proteomes" id="UP000001968">
    <property type="component" value="Chromosome"/>
</dbReference>
<evidence type="ECO:0000256" key="3">
    <source>
        <dbReference type="ARBA" id="ARBA00022618"/>
    </source>
</evidence>
<dbReference type="InterPro" id="IPR034746">
    <property type="entry name" value="POTRA"/>
</dbReference>
<keyword evidence="6 8" id="KW-0472">Membrane</keyword>
<evidence type="ECO:0000256" key="4">
    <source>
        <dbReference type="ARBA" id="ARBA00022692"/>
    </source>
</evidence>
<keyword evidence="11" id="KW-1185">Reference proteome</keyword>
<keyword evidence="5 8" id="KW-1133">Transmembrane helix</keyword>
<keyword evidence="7" id="KW-0131">Cell cycle</keyword>
<evidence type="ECO:0000256" key="2">
    <source>
        <dbReference type="ARBA" id="ARBA00022475"/>
    </source>
</evidence>
<comment type="subcellular location">
    <subcellularLocation>
        <location evidence="1">Membrane</location>
    </subcellularLocation>
</comment>
<dbReference type="HOGENOM" id="CLU_047677_4_3_9"/>
<dbReference type="STRING" id="335541.Swol_0829"/>
<dbReference type="RefSeq" id="WP_011640254.1">
    <property type="nucleotide sequence ID" value="NC_008346.1"/>
</dbReference>
<keyword evidence="3 10" id="KW-0132">Cell division</keyword>
<dbReference type="AlphaFoldDB" id="Q0AYQ5"/>
<name>Q0AYQ5_SYNWW</name>
<dbReference type="PANTHER" id="PTHR37820:SF1">
    <property type="entry name" value="CELL DIVISION PROTEIN FTSQ"/>
    <property type="match status" value="1"/>
</dbReference>
<gene>
    <name evidence="10" type="ordered locus">Swol_0829</name>
</gene>
<dbReference type="KEGG" id="swo:Swol_0829"/>
<dbReference type="GO" id="GO:0005886">
    <property type="term" value="C:plasma membrane"/>
    <property type="evidence" value="ECO:0007669"/>
    <property type="project" value="TreeGrafter"/>
</dbReference>
<evidence type="ECO:0000313" key="10">
    <source>
        <dbReference type="EMBL" id="ABI68149.1"/>
    </source>
</evidence>
<dbReference type="PANTHER" id="PTHR37820">
    <property type="entry name" value="CELL DIVISION PROTEIN DIVIB"/>
    <property type="match status" value="1"/>
</dbReference>
<dbReference type="Pfam" id="PF08478">
    <property type="entry name" value="POTRA_1"/>
    <property type="match status" value="1"/>
</dbReference>
<dbReference type="OrthoDB" id="2082590at2"/>
<dbReference type="EMBL" id="CP000448">
    <property type="protein sequence ID" value="ABI68149.1"/>
    <property type="molecule type" value="Genomic_DNA"/>
</dbReference>
<evidence type="ECO:0000259" key="9">
    <source>
        <dbReference type="PROSITE" id="PS51779"/>
    </source>
</evidence>
<proteinExistence type="predicted"/>
<protein>
    <submittedName>
        <fullName evidence="10">Cell division protein FtsQ</fullName>
    </submittedName>
</protein>
<feature type="transmembrane region" description="Helical" evidence="8">
    <location>
        <begin position="9"/>
        <end position="27"/>
    </location>
</feature>
<evidence type="ECO:0000256" key="7">
    <source>
        <dbReference type="ARBA" id="ARBA00023306"/>
    </source>
</evidence>
<dbReference type="Gene3D" id="3.10.20.310">
    <property type="entry name" value="membrane protein fhac"/>
    <property type="match status" value="1"/>
</dbReference>
<keyword evidence="2" id="KW-1003">Cell membrane</keyword>
<dbReference type="GO" id="GO:0051301">
    <property type="term" value="P:cell division"/>
    <property type="evidence" value="ECO:0007669"/>
    <property type="project" value="UniProtKB-KW"/>
</dbReference>
<keyword evidence="4 8" id="KW-0812">Transmembrane</keyword>
<feature type="domain" description="POTRA" evidence="9">
    <location>
        <begin position="32"/>
        <end position="100"/>
    </location>
</feature>
<organism evidence="10 11">
    <name type="scientific">Syntrophomonas wolfei subsp. wolfei (strain DSM 2245B / Goettingen)</name>
    <dbReference type="NCBI Taxonomy" id="335541"/>
    <lineage>
        <taxon>Bacteria</taxon>
        <taxon>Bacillati</taxon>
        <taxon>Bacillota</taxon>
        <taxon>Clostridia</taxon>
        <taxon>Eubacteriales</taxon>
        <taxon>Syntrophomonadaceae</taxon>
        <taxon>Syntrophomonas</taxon>
    </lineage>
</organism>
<sequence>MNKTVSRKFFGISILILLVLVSLYLFLHSSFFNIEKITITGLKVVSEDEVLRLSGLSRGQNIFEINDEFVSKAIELHPVIKKAVLVRHFPRQIEVEVQERKIWALVPYHDVLLCIDEDSICIDKLQKYSLIDYPLITMDDLPPRVNLGQAVEPEGVKMIKVIYDALSIKSRKAISDFHYINKSKEIVFYTQKGTEVNFGNLERLEEKTKFVEQVFEIEAELDEKGTDVLEYVDLRFKGQPVLKTRNVQE</sequence>
<dbReference type="eggNOG" id="COG1589">
    <property type="taxonomic scope" value="Bacteria"/>
</dbReference>
<evidence type="ECO:0000256" key="1">
    <source>
        <dbReference type="ARBA" id="ARBA00004370"/>
    </source>
</evidence>
<evidence type="ECO:0000313" key="11">
    <source>
        <dbReference type="Proteomes" id="UP000001968"/>
    </source>
</evidence>